<name>A0ABS8WC33_9GAMM</name>
<dbReference type="PANTHER" id="PTHR30213">
    <property type="entry name" value="INNER MEMBRANE PROTEIN YHJD"/>
    <property type="match status" value="1"/>
</dbReference>
<sequence length="308" mass="34374">MQRTRKHYQQLLVLYGRHVLAFFTHLFYRSREDRVKVTAGYLAYVTLLSLVPMLAVVFSVMSAFPVFQEMQGLIEDFVYSNFVPAAGDAVRENLSGFIANTSKMTAMGIAALMVVALLLISAIDQNLNHIWRVKKKRNIASAFAMYWMVLTLGPVIVGSSIAMSSYVVSMNFITDPDLITHGQKMLALLPLLISTLMFLGVYTLVPNIRVKVRHAIVGALVAAILFELSKKGFAFYITQFPSYEAIYGALAAIPILFVWVYLSWTIVLFGAEFTAALGDYPGLTVLDKKQPAASNDYVEKPPIEYKDE</sequence>
<evidence type="ECO:0000256" key="6">
    <source>
        <dbReference type="ARBA" id="ARBA00023136"/>
    </source>
</evidence>
<dbReference type="RefSeq" id="WP_233054218.1">
    <property type="nucleotide sequence ID" value="NZ_JAIMJA010000021.1"/>
</dbReference>
<feature type="transmembrane region" description="Helical" evidence="7">
    <location>
        <begin position="187"/>
        <end position="205"/>
    </location>
</feature>
<dbReference type="PANTHER" id="PTHR30213:SF0">
    <property type="entry name" value="UPF0761 MEMBRANE PROTEIN YIHY"/>
    <property type="match status" value="1"/>
</dbReference>
<dbReference type="NCBIfam" id="TIGR00765">
    <property type="entry name" value="yihY_not_rbn"/>
    <property type="match status" value="1"/>
</dbReference>
<accession>A0ABS8WC33</accession>
<organism evidence="8 9">
    <name type="scientific">Motilimonas cestriensis</name>
    <dbReference type="NCBI Taxonomy" id="2742685"/>
    <lineage>
        <taxon>Bacteria</taxon>
        <taxon>Pseudomonadati</taxon>
        <taxon>Pseudomonadota</taxon>
        <taxon>Gammaproteobacteria</taxon>
        <taxon>Alteromonadales</taxon>
        <taxon>Alteromonadales genera incertae sedis</taxon>
        <taxon>Motilimonas</taxon>
    </lineage>
</organism>
<evidence type="ECO:0000256" key="1">
    <source>
        <dbReference type="ARBA" id="ARBA00004651"/>
    </source>
</evidence>
<dbReference type="Proteomes" id="UP001201273">
    <property type="component" value="Unassembled WGS sequence"/>
</dbReference>
<evidence type="ECO:0000313" key="9">
    <source>
        <dbReference type="Proteomes" id="UP001201273"/>
    </source>
</evidence>
<comment type="subcellular location">
    <subcellularLocation>
        <location evidence="1 7">Cell membrane</location>
        <topology evidence="1 7">Multi-pass membrane protein</topology>
    </subcellularLocation>
</comment>
<proteinExistence type="inferred from homology"/>
<dbReference type="Pfam" id="PF03631">
    <property type="entry name" value="Virul_fac_BrkB"/>
    <property type="match status" value="1"/>
</dbReference>
<feature type="transmembrane region" description="Helical" evidence="7">
    <location>
        <begin position="144"/>
        <end position="167"/>
    </location>
</feature>
<evidence type="ECO:0000256" key="2">
    <source>
        <dbReference type="ARBA" id="ARBA00022475"/>
    </source>
</evidence>
<feature type="transmembrane region" description="Helical" evidence="7">
    <location>
        <begin position="104"/>
        <end position="123"/>
    </location>
</feature>
<gene>
    <name evidence="8" type="ORF">K6Y31_17470</name>
</gene>
<evidence type="ECO:0000313" key="8">
    <source>
        <dbReference type="EMBL" id="MCE2596581.1"/>
    </source>
</evidence>
<protein>
    <recommendedName>
        <fullName evidence="7">UPF0761 membrane protein K6Y31_17470</fullName>
    </recommendedName>
</protein>
<keyword evidence="3" id="KW-0997">Cell inner membrane</keyword>
<keyword evidence="5 7" id="KW-1133">Transmembrane helix</keyword>
<dbReference type="PIRSF" id="PIRSF035875">
    <property type="entry name" value="RNase_BN"/>
    <property type="match status" value="1"/>
</dbReference>
<dbReference type="InterPro" id="IPR017039">
    <property type="entry name" value="Virul_fac_BrkB"/>
</dbReference>
<feature type="transmembrane region" description="Helical" evidence="7">
    <location>
        <begin position="245"/>
        <end position="269"/>
    </location>
</feature>
<dbReference type="InterPro" id="IPR023679">
    <property type="entry name" value="UPF0761_bac"/>
</dbReference>
<feature type="transmembrane region" description="Helical" evidence="7">
    <location>
        <begin position="41"/>
        <end position="67"/>
    </location>
</feature>
<evidence type="ECO:0000256" key="4">
    <source>
        <dbReference type="ARBA" id="ARBA00022692"/>
    </source>
</evidence>
<keyword evidence="6 7" id="KW-0472">Membrane</keyword>
<keyword evidence="9" id="KW-1185">Reference proteome</keyword>
<keyword evidence="4 7" id="KW-0812">Transmembrane</keyword>
<keyword evidence="2 7" id="KW-1003">Cell membrane</keyword>
<evidence type="ECO:0000256" key="3">
    <source>
        <dbReference type="ARBA" id="ARBA00022519"/>
    </source>
</evidence>
<comment type="caution">
    <text evidence="8">The sequence shown here is derived from an EMBL/GenBank/DDBJ whole genome shotgun (WGS) entry which is preliminary data.</text>
</comment>
<evidence type="ECO:0000256" key="5">
    <source>
        <dbReference type="ARBA" id="ARBA00022989"/>
    </source>
</evidence>
<feature type="transmembrane region" description="Helical" evidence="7">
    <location>
        <begin position="217"/>
        <end position="239"/>
    </location>
</feature>
<dbReference type="NCBIfam" id="NF002457">
    <property type="entry name" value="PRK01637.1"/>
    <property type="match status" value="1"/>
</dbReference>
<reference evidence="8 9" key="1">
    <citation type="journal article" date="2022" name="Environ. Microbiol. Rep.">
        <title>Eco-phylogenetic analyses reveal divergent evolution of vitamin B12 metabolism in the marine bacterial family 'Psychromonadaceae'.</title>
        <authorList>
            <person name="Jin X."/>
            <person name="Yang Y."/>
            <person name="Cao H."/>
            <person name="Gao B."/>
            <person name="Zhao Z."/>
        </authorList>
    </citation>
    <scope>NUCLEOTIDE SEQUENCE [LARGE SCALE GENOMIC DNA]</scope>
    <source>
        <strain evidence="8 9">MKS20</strain>
    </source>
</reference>
<dbReference type="EMBL" id="JAIMJA010000021">
    <property type="protein sequence ID" value="MCE2596581.1"/>
    <property type="molecule type" value="Genomic_DNA"/>
</dbReference>
<comment type="similarity">
    <text evidence="7">Belongs to the UPF0761 family.</text>
</comment>
<evidence type="ECO:0000256" key="7">
    <source>
        <dbReference type="HAMAP-Rule" id="MF_00672"/>
    </source>
</evidence>
<dbReference type="HAMAP" id="MF_00672">
    <property type="entry name" value="UPF0761"/>
    <property type="match status" value="1"/>
</dbReference>